<reference evidence="4 5" key="1">
    <citation type="submission" date="2024-10" db="EMBL/GenBank/DDBJ databases">
        <authorList>
            <person name="Riesco R."/>
        </authorList>
    </citation>
    <scope>NUCLEOTIDE SEQUENCE [LARGE SCALE GENOMIC DNA]</scope>
    <source>
        <strain evidence="3 5">NCIMB 15448</strain>
        <strain evidence="1 4">NCIMB 15449</strain>
        <strain evidence="2 6">NCIMB 15450</strain>
    </source>
</reference>
<accession>A0ABW7K877</accession>
<dbReference type="Proteomes" id="UP001609175">
    <property type="component" value="Unassembled WGS sequence"/>
</dbReference>
<proteinExistence type="predicted"/>
<organism evidence="2 6">
    <name type="scientific">Antrihabitans spumae</name>
    <dbReference type="NCBI Taxonomy" id="3373370"/>
    <lineage>
        <taxon>Bacteria</taxon>
        <taxon>Bacillati</taxon>
        <taxon>Actinomycetota</taxon>
        <taxon>Actinomycetes</taxon>
        <taxon>Mycobacteriales</taxon>
        <taxon>Nocardiaceae</taxon>
        <taxon>Antrihabitans</taxon>
    </lineage>
</organism>
<evidence type="ECO:0000313" key="5">
    <source>
        <dbReference type="Proteomes" id="UP001609176"/>
    </source>
</evidence>
<dbReference type="Proteomes" id="UP001609176">
    <property type="component" value="Unassembled WGS sequence"/>
</dbReference>
<keyword evidence="6" id="KW-1185">Reference proteome</keyword>
<dbReference type="EMBL" id="JBIMSO010000032">
    <property type="protein sequence ID" value="MFH5207909.1"/>
    <property type="molecule type" value="Genomic_DNA"/>
</dbReference>
<name>A0ABW7K877_9NOCA</name>
<sequence length="43" mass="4605">MISRDQKDRRRAAGIAATAGEIDISAADVDRPREVVGVVGLRL</sequence>
<dbReference type="RefSeq" id="WP_395113348.1">
    <property type="nucleotide sequence ID" value="NZ_JBIMSN010000105.1"/>
</dbReference>
<dbReference type="Proteomes" id="UP001609219">
    <property type="component" value="Unassembled WGS sequence"/>
</dbReference>
<gene>
    <name evidence="3" type="ORF">ACHIPV_26570</name>
    <name evidence="1" type="ORF">ACHIPZ_06725</name>
    <name evidence="2" type="ORF">ACHIRB_22080</name>
</gene>
<dbReference type="EMBL" id="JBIMSP010000075">
    <property type="protein sequence ID" value="MFH5245413.1"/>
    <property type="molecule type" value="Genomic_DNA"/>
</dbReference>
<evidence type="ECO:0000313" key="3">
    <source>
        <dbReference type="EMBL" id="MFH5245413.1"/>
    </source>
</evidence>
<evidence type="ECO:0000313" key="2">
    <source>
        <dbReference type="EMBL" id="MFH5231232.1"/>
    </source>
</evidence>
<protein>
    <submittedName>
        <fullName evidence="2">Uncharacterized protein</fullName>
    </submittedName>
</protein>
<comment type="caution">
    <text evidence="2">The sequence shown here is derived from an EMBL/GenBank/DDBJ whole genome shotgun (WGS) entry which is preliminary data.</text>
</comment>
<dbReference type="EMBL" id="JBIMSN010000105">
    <property type="protein sequence ID" value="MFH5231232.1"/>
    <property type="molecule type" value="Genomic_DNA"/>
</dbReference>
<evidence type="ECO:0000313" key="6">
    <source>
        <dbReference type="Proteomes" id="UP001609219"/>
    </source>
</evidence>
<evidence type="ECO:0000313" key="4">
    <source>
        <dbReference type="Proteomes" id="UP001609175"/>
    </source>
</evidence>
<evidence type="ECO:0000313" key="1">
    <source>
        <dbReference type="EMBL" id="MFH5207909.1"/>
    </source>
</evidence>